<accession>A0DFV7</accession>
<reference evidence="2 3" key="1">
    <citation type="journal article" date="2006" name="Nature">
        <title>Global trends of whole-genome duplications revealed by the ciliate Paramecium tetraurelia.</title>
        <authorList>
            <consortium name="Genoscope"/>
            <person name="Aury J.-M."/>
            <person name="Jaillon O."/>
            <person name="Duret L."/>
            <person name="Noel B."/>
            <person name="Jubin C."/>
            <person name="Porcel B.M."/>
            <person name="Segurens B."/>
            <person name="Daubin V."/>
            <person name="Anthouard V."/>
            <person name="Aiach N."/>
            <person name="Arnaiz O."/>
            <person name="Billaut A."/>
            <person name="Beisson J."/>
            <person name="Blanc I."/>
            <person name="Bouhouche K."/>
            <person name="Camara F."/>
            <person name="Duharcourt S."/>
            <person name="Guigo R."/>
            <person name="Gogendeau D."/>
            <person name="Katinka M."/>
            <person name="Keller A.-M."/>
            <person name="Kissmehl R."/>
            <person name="Klotz C."/>
            <person name="Koll F."/>
            <person name="Le Moue A."/>
            <person name="Lepere C."/>
            <person name="Malinsky S."/>
            <person name="Nowacki M."/>
            <person name="Nowak J.K."/>
            <person name="Plattner H."/>
            <person name="Poulain J."/>
            <person name="Ruiz F."/>
            <person name="Serrano V."/>
            <person name="Zagulski M."/>
            <person name="Dessen P."/>
            <person name="Betermier M."/>
            <person name="Weissenbach J."/>
            <person name="Scarpelli C."/>
            <person name="Schachter V."/>
            <person name="Sperling L."/>
            <person name="Meyer E."/>
            <person name="Cohen J."/>
            <person name="Wincker P."/>
        </authorList>
    </citation>
    <scope>NUCLEOTIDE SEQUENCE [LARGE SCALE GENOMIC DNA]</scope>
    <source>
        <strain evidence="2 3">Stock d4-2</strain>
    </source>
</reference>
<name>A0DFV7_PARTE</name>
<dbReference type="Proteomes" id="UP000000600">
    <property type="component" value="Unassembled WGS sequence"/>
</dbReference>
<keyword evidence="3" id="KW-1185">Reference proteome</keyword>
<dbReference type="Pfam" id="PF09458">
    <property type="entry name" value="H_lectin"/>
    <property type="match status" value="1"/>
</dbReference>
<evidence type="ECO:0000259" key="1">
    <source>
        <dbReference type="Pfam" id="PF09458"/>
    </source>
</evidence>
<dbReference type="InParanoid" id="A0DFV7"/>
<proteinExistence type="predicted"/>
<dbReference type="EMBL" id="CT868424">
    <property type="protein sequence ID" value="CAK81924.1"/>
    <property type="molecule type" value="Genomic_DNA"/>
</dbReference>
<sequence>MFYIIYQVFSVLANHKYEYGFVNHFSYSSNPNLNLYLSLDPFRQHEYYISFSKQFTQVPDVYLNIAKLDLEYTFPQGYSLDIFNISTLGFTIRIVCESPSRFYRVEFNWFAFNEENIQVISNLNITNPKSSYIHSYNKNNKINIAKSNFVSYYASDSQFNNLTGLTLTQDTVTISFQLSNIKQIGYQILLSSSDIFFVGPVITSLQSDGSSQVINFPTRWGYQHCYFNLLGFKHDETDKNIRLYTQVTYQSQITVGIVGGDSIIQSIQNNHFCINDPYFEIAIFKGVSQSRFFHQENQIDSLIEIKEINYSQNQNLIEQITIAKEIESIKIIFYWKCMNKEFLKLTIFSLEEWCSQSTIIKCDIVKIKTVRIQAKFLLKQISEQYLNIAKTSGSLTASQVLKWENPFEQVLVKLEIL</sequence>
<dbReference type="Gene3D" id="2.60.40.2080">
    <property type="match status" value="1"/>
</dbReference>
<dbReference type="InterPro" id="IPR037221">
    <property type="entry name" value="H-type_lectin_dom_sf"/>
</dbReference>
<dbReference type="HOGENOM" id="CLU_659663_0_0_1"/>
<dbReference type="RefSeq" id="XP_001449321.1">
    <property type="nucleotide sequence ID" value="XM_001449284.1"/>
</dbReference>
<gene>
    <name evidence="2" type="ORF">GSPATT00039486001</name>
</gene>
<dbReference type="GeneID" id="5035106"/>
<evidence type="ECO:0000313" key="2">
    <source>
        <dbReference type="EMBL" id="CAK81924.1"/>
    </source>
</evidence>
<feature type="domain" description="H-type lectin" evidence="1">
    <location>
        <begin position="48"/>
        <end position="112"/>
    </location>
</feature>
<dbReference type="SUPFAM" id="SSF141086">
    <property type="entry name" value="Agglutinin HPA-like"/>
    <property type="match status" value="1"/>
</dbReference>
<organism evidence="2 3">
    <name type="scientific">Paramecium tetraurelia</name>
    <dbReference type="NCBI Taxonomy" id="5888"/>
    <lineage>
        <taxon>Eukaryota</taxon>
        <taxon>Sar</taxon>
        <taxon>Alveolata</taxon>
        <taxon>Ciliophora</taxon>
        <taxon>Intramacronucleata</taxon>
        <taxon>Oligohymenophorea</taxon>
        <taxon>Peniculida</taxon>
        <taxon>Parameciidae</taxon>
        <taxon>Paramecium</taxon>
    </lineage>
</organism>
<dbReference type="GO" id="GO:0007155">
    <property type="term" value="P:cell adhesion"/>
    <property type="evidence" value="ECO:0007669"/>
    <property type="project" value="InterPro"/>
</dbReference>
<evidence type="ECO:0000313" key="3">
    <source>
        <dbReference type="Proteomes" id="UP000000600"/>
    </source>
</evidence>
<dbReference type="KEGG" id="ptm:GSPATT00039486001"/>
<dbReference type="InterPro" id="IPR019019">
    <property type="entry name" value="H-type_lectin_domain"/>
</dbReference>
<protein>
    <recommendedName>
        <fullName evidence="1">H-type lectin domain-containing protein</fullName>
    </recommendedName>
</protein>
<dbReference type="GO" id="GO:0030246">
    <property type="term" value="F:carbohydrate binding"/>
    <property type="evidence" value="ECO:0007669"/>
    <property type="project" value="InterPro"/>
</dbReference>
<dbReference type="OMA" id="SHITIKE"/>
<dbReference type="AlphaFoldDB" id="A0DFV7"/>
<dbReference type="OrthoDB" id="304609at2759"/>